<comment type="caution">
    <text evidence="10">The sequence shown here is derived from an EMBL/GenBank/DDBJ whole genome shotgun (WGS) entry which is preliminary data.</text>
</comment>
<sequence length="743" mass="81275">MVCNINILFVFAALNITRPKFSGLDEFGYSSYVAFPSIANMGHFYEFHLKLSFANNASALRNNLILFSGQKGQGISGDDFFALGIRTGRIVHKYNLGSGLATIISERLNPRVRIHTVHFGRDLKTGWLKVDGQKRRMGTSPGPLVGLNAFSQLYVGGYEEYTPELLPAGSRFQNSFQGCIFDILFRTRHDGKFHSVGGPELRPISGRNVGQCGVDPCSLVVCRNGGTCVDSGSSVHCQCVFGWKGALCTEKLSFCDAEHVPPPSCARGATCVPLPNGYTCQCPLGSSGLYCQQAVMISDPFFSANQSSWMSFPPINMRHRTDLQLQFQTLSPEGILFYTAQHLSSSSGDFLCLSLSAGLVELRYNLGNRTVILQSQKEVDVSGMRWHTVKAGREGNSGFLILDGESVSRNFSKGTTLDVGTNIFIGGVSSLNTVSMDAVKKDPVAFTGGIREVIVNGQELELTETGALDGANVGDWDGTACGYNVCKNGGHCHPVGVSSYRCVCPSMWTGSRCKQSVQCVNNLCQHNSICVQSTSSAPYSCVCPLGWIGTYCEKEVTLNIFRFIGNSYLKYKDHKHSSRNLTHTEVSLNVSVSQGDGLIIWLGKAKSEDDDYLAIGLENGHLKVLVNLGDKTALPLVLQYSLCCNHWTRVSVIHHRTIIQVFLNEERIIFEDIDPLEQYVALNYGGVIYLGGFELNRDVVSASSGAFSKGFNGSIKDVYLYEDNHPLLFTQSSEGFNVHEGEE</sequence>
<dbReference type="STRING" id="623744.A0A553RG42"/>
<evidence type="ECO:0008006" key="12">
    <source>
        <dbReference type="Google" id="ProtNLM"/>
    </source>
</evidence>
<dbReference type="FunFam" id="2.10.25.10:FF:000830">
    <property type="entry name" value="Protein eyes shut homolog"/>
    <property type="match status" value="1"/>
</dbReference>
<evidence type="ECO:0000313" key="10">
    <source>
        <dbReference type="EMBL" id="TRZ01156.1"/>
    </source>
</evidence>
<feature type="domain" description="Laminin G" evidence="8">
    <location>
        <begin position="22"/>
        <end position="212"/>
    </location>
</feature>
<gene>
    <name evidence="10" type="ORF">DNTS_002836</name>
</gene>
<dbReference type="InterPro" id="IPR001791">
    <property type="entry name" value="Laminin_G"/>
</dbReference>
<organism evidence="10 11">
    <name type="scientific">Danionella cerebrum</name>
    <dbReference type="NCBI Taxonomy" id="2873325"/>
    <lineage>
        <taxon>Eukaryota</taxon>
        <taxon>Metazoa</taxon>
        <taxon>Chordata</taxon>
        <taxon>Craniata</taxon>
        <taxon>Vertebrata</taxon>
        <taxon>Euteleostomi</taxon>
        <taxon>Actinopterygii</taxon>
        <taxon>Neopterygii</taxon>
        <taxon>Teleostei</taxon>
        <taxon>Ostariophysi</taxon>
        <taxon>Cypriniformes</taxon>
        <taxon>Danionidae</taxon>
        <taxon>Danioninae</taxon>
        <taxon>Danionella</taxon>
    </lineage>
</organism>
<dbReference type="Gene3D" id="2.10.25.10">
    <property type="entry name" value="Laminin"/>
    <property type="match status" value="4"/>
</dbReference>
<comment type="caution">
    <text evidence="7">Lacks conserved residue(s) required for the propagation of feature annotation.</text>
</comment>
<feature type="domain" description="EGF-like" evidence="9">
    <location>
        <begin position="256"/>
        <end position="292"/>
    </location>
</feature>
<reference evidence="10 11" key="1">
    <citation type="journal article" date="2019" name="Sci. Data">
        <title>Hybrid genome assembly and annotation of Danionella translucida.</title>
        <authorList>
            <person name="Kadobianskyi M."/>
            <person name="Schulze L."/>
            <person name="Schuelke M."/>
            <person name="Judkewitz B."/>
        </authorList>
    </citation>
    <scope>NUCLEOTIDE SEQUENCE [LARGE SCALE GENOMIC DNA]</scope>
    <source>
        <strain evidence="10 11">Bolton</strain>
    </source>
</reference>
<evidence type="ECO:0000259" key="9">
    <source>
        <dbReference type="PROSITE" id="PS50026"/>
    </source>
</evidence>
<dbReference type="FunFam" id="2.60.120.200:FF:000210">
    <property type="entry name" value="Protein eyes shut homolog"/>
    <property type="match status" value="1"/>
</dbReference>
<dbReference type="PANTHER" id="PTHR15036:SF93">
    <property type="entry name" value="EYS PROTEIN"/>
    <property type="match status" value="1"/>
</dbReference>
<dbReference type="OrthoDB" id="283575at2759"/>
<dbReference type="PROSITE" id="PS00022">
    <property type="entry name" value="EGF_1"/>
    <property type="match status" value="4"/>
</dbReference>
<dbReference type="InterPro" id="IPR013320">
    <property type="entry name" value="ConA-like_dom_sf"/>
</dbReference>
<dbReference type="Pfam" id="PF02210">
    <property type="entry name" value="Laminin_G_2"/>
    <property type="match status" value="2"/>
</dbReference>
<evidence type="ECO:0000313" key="11">
    <source>
        <dbReference type="Proteomes" id="UP000316079"/>
    </source>
</evidence>
<dbReference type="CDD" id="cd00054">
    <property type="entry name" value="EGF_CA"/>
    <property type="match status" value="4"/>
</dbReference>
<feature type="domain" description="Laminin G" evidence="8">
    <location>
        <begin position="558"/>
        <end position="742"/>
    </location>
</feature>
<feature type="disulfide bond" evidence="7">
    <location>
        <begin position="524"/>
        <end position="541"/>
    </location>
</feature>
<dbReference type="SMART" id="SM00282">
    <property type="entry name" value="LamG"/>
    <property type="match status" value="3"/>
</dbReference>
<feature type="domain" description="Laminin G" evidence="8">
    <location>
        <begin position="299"/>
        <end position="481"/>
    </location>
</feature>
<dbReference type="InterPro" id="IPR013032">
    <property type="entry name" value="EGF-like_CS"/>
</dbReference>
<feature type="domain" description="EGF-like" evidence="9">
    <location>
        <begin position="515"/>
        <end position="553"/>
    </location>
</feature>
<evidence type="ECO:0000256" key="6">
    <source>
        <dbReference type="ARBA" id="ARBA00023180"/>
    </source>
</evidence>
<dbReference type="PANTHER" id="PTHR15036">
    <property type="entry name" value="PIKACHURIN-LIKE PROTEIN"/>
    <property type="match status" value="1"/>
</dbReference>
<evidence type="ECO:0000256" key="3">
    <source>
        <dbReference type="ARBA" id="ARBA00022737"/>
    </source>
</evidence>
<dbReference type="PROSITE" id="PS01186">
    <property type="entry name" value="EGF_2"/>
    <property type="match status" value="2"/>
</dbReference>
<dbReference type="InterPro" id="IPR050372">
    <property type="entry name" value="Neurexin-related_CASP"/>
</dbReference>
<dbReference type="Gene3D" id="2.60.120.200">
    <property type="match status" value="3"/>
</dbReference>
<evidence type="ECO:0000256" key="1">
    <source>
        <dbReference type="ARBA" id="ARBA00022536"/>
    </source>
</evidence>
<keyword evidence="4" id="KW-0106">Calcium</keyword>
<dbReference type="Pfam" id="PF12661">
    <property type="entry name" value="hEGF"/>
    <property type="match status" value="3"/>
</dbReference>
<dbReference type="FunFam" id="2.60.120.200:FF:000183">
    <property type="entry name" value="Protein eyes shut homolog"/>
    <property type="match status" value="1"/>
</dbReference>
<dbReference type="InterPro" id="IPR001881">
    <property type="entry name" value="EGF-like_Ca-bd_dom"/>
</dbReference>
<dbReference type="PROSITE" id="PS50025">
    <property type="entry name" value="LAM_G_DOMAIN"/>
    <property type="match status" value="3"/>
</dbReference>
<dbReference type="EMBL" id="SRMA01024154">
    <property type="protein sequence ID" value="TRZ01156.1"/>
    <property type="molecule type" value="Genomic_DNA"/>
</dbReference>
<name>A0A553RG42_9TELE</name>
<dbReference type="FunFam" id="2.60.120.200:FF:000190">
    <property type="entry name" value="Protein eyes shut homolog"/>
    <property type="match status" value="1"/>
</dbReference>
<feature type="disulfide bond" evidence="7">
    <location>
        <begin position="282"/>
        <end position="291"/>
    </location>
</feature>
<dbReference type="FunFam" id="2.10.25.10:FF:000373">
    <property type="entry name" value="sushi, nidogen and EGF-like domain-containing protein 1"/>
    <property type="match status" value="1"/>
</dbReference>
<keyword evidence="2" id="KW-0732">Signal</keyword>
<feature type="disulfide bond" evidence="7">
    <location>
        <begin position="239"/>
        <end position="248"/>
    </location>
</feature>
<evidence type="ECO:0000256" key="2">
    <source>
        <dbReference type="ARBA" id="ARBA00022729"/>
    </source>
</evidence>
<keyword evidence="5 7" id="KW-1015">Disulfide bond</keyword>
<dbReference type="SMART" id="SM00181">
    <property type="entry name" value="EGF"/>
    <property type="match status" value="4"/>
</dbReference>
<dbReference type="GO" id="GO:0005509">
    <property type="term" value="F:calcium ion binding"/>
    <property type="evidence" value="ECO:0007669"/>
    <property type="project" value="InterPro"/>
</dbReference>
<evidence type="ECO:0000256" key="7">
    <source>
        <dbReference type="PROSITE-ProRule" id="PRU00076"/>
    </source>
</evidence>
<keyword evidence="6" id="KW-0325">Glycoprotein</keyword>
<proteinExistence type="predicted"/>
<accession>A0A553RG42</accession>
<dbReference type="SUPFAM" id="SSF57196">
    <property type="entry name" value="EGF/Laminin"/>
    <property type="match status" value="2"/>
</dbReference>
<dbReference type="Pfam" id="PF00008">
    <property type="entry name" value="EGF"/>
    <property type="match status" value="1"/>
</dbReference>
<feature type="disulfide bond" evidence="7">
    <location>
        <begin position="543"/>
        <end position="552"/>
    </location>
</feature>
<protein>
    <recommendedName>
        <fullName evidence="12">Protein eyes shut homolog</fullName>
    </recommendedName>
</protein>
<dbReference type="FunFam" id="2.10.25.10:FF:000508">
    <property type="entry name" value="Eyes shut homolog"/>
    <property type="match status" value="1"/>
</dbReference>
<dbReference type="CDD" id="cd00110">
    <property type="entry name" value="LamG"/>
    <property type="match status" value="3"/>
</dbReference>
<dbReference type="SMART" id="SM00179">
    <property type="entry name" value="EGF_CA"/>
    <property type="match status" value="4"/>
</dbReference>
<dbReference type="GO" id="GO:0005604">
    <property type="term" value="C:basement membrane"/>
    <property type="evidence" value="ECO:0007669"/>
    <property type="project" value="UniProtKB-ARBA"/>
</dbReference>
<keyword evidence="3" id="KW-0677">Repeat</keyword>
<dbReference type="AlphaFoldDB" id="A0A553RG42"/>
<dbReference type="PROSITE" id="PS50026">
    <property type="entry name" value="EGF_3"/>
    <property type="match status" value="4"/>
</dbReference>
<evidence type="ECO:0000256" key="5">
    <source>
        <dbReference type="ARBA" id="ARBA00023157"/>
    </source>
</evidence>
<evidence type="ECO:0000256" key="4">
    <source>
        <dbReference type="ARBA" id="ARBA00022837"/>
    </source>
</evidence>
<keyword evidence="11" id="KW-1185">Reference proteome</keyword>
<dbReference type="InterPro" id="IPR000742">
    <property type="entry name" value="EGF"/>
</dbReference>
<dbReference type="SUPFAM" id="SSF49899">
    <property type="entry name" value="Concanavalin A-like lectins/glucanases"/>
    <property type="match status" value="3"/>
</dbReference>
<feature type="domain" description="EGF-like" evidence="9">
    <location>
        <begin position="477"/>
        <end position="514"/>
    </location>
</feature>
<keyword evidence="1 7" id="KW-0245">EGF-like domain</keyword>
<dbReference type="Pfam" id="PF00054">
    <property type="entry name" value="Laminin_G_1"/>
    <property type="match status" value="1"/>
</dbReference>
<dbReference type="Proteomes" id="UP000316079">
    <property type="component" value="Unassembled WGS sequence"/>
</dbReference>
<feature type="disulfide bond" evidence="7">
    <location>
        <begin position="504"/>
        <end position="513"/>
    </location>
</feature>
<feature type="domain" description="EGF-like" evidence="9">
    <location>
        <begin position="213"/>
        <end position="249"/>
    </location>
</feature>
<dbReference type="GO" id="GO:0048589">
    <property type="term" value="P:developmental growth"/>
    <property type="evidence" value="ECO:0007669"/>
    <property type="project" value="UniProtKB-ARBA"/>
</dbReference>
<evidence type="ECO:0000259" key="8">
    <source>
        <dbReference type="PROSITE" id="PS50025"/>
    </source>
</evidence>